<dbReference type="GO" id="GO:0006357">
    <property type="term" value="P:regulation of transcription by RNA polymerase II"/>
    <property type="evidence" value="ECO:0007669"/>
    <property type="project" value="InterPro"/>
</dbReference>
<protein>
    <recommendedName>
        <fullName evidence="5">BZIP domain-containing protein</fullName>
    </recommendedName>
</protein>
<evidence type="ECO:0000256" key="3">
    <source>
        <dbReference type="ARBA" id="ARBA00023163"/>
    </source>
</evidence>
<gene>
    <name evidence="6" type="ORF">JX265_003122</name>
</gene>
<feature type="compositionally biased region" description="Polar residues" evidence="4">
    <location>
        <begin position="97"/>
        <end position="120"/>
    </location>
</feature>
<dbReference type="PROSITE" id="PS50217">
    <property type="entry name" value="BZIP"/>
    <property type="match status" value="1"/>
</dbReference>
<feature type="domain" description="BZIP" evidence="5">
    <location>
        <begin position="192"/>
        <end position="255"/>
    </location>
</feature>
<feature type="region of interest" description="Disordered" evidence="4">
    <location>
        <begin position="51"/>
        <end position="153"/>
    </location>
</feature>
<feature type="compositionally biased region" description="Basic and acidic residues" evidence="4">
    <location>
        <begin position="124"/>
        <end position="145"/>
    </location>
</feature>
<feature type="compositionally biased region" description="Basic and acidic residues" evidence="4">
    <location>
        <begin position="193"/>
        <end position="217"/>
    </location>
</feature>
<name>A0A9P9WU25_9PEZI</name>
<dbReference type="GO" id="GO:0003677">
    <property type="term" value="F:DNA binding"/>
    <property type="evidence" value="ECO:0007669"/>
    <property type="project" value="UniProtKB-KW"/>
</dbReference>
<accession>A0A9P9WU25</accession>
<keyword evidence="7" id="KW-1185">Reference proteome</keyword>
<comment type="caution">
    <text evidence="6">The sequence shown here is derived from an EMBL/GenBank/DDBJ whole genome shotgun (WGS) entry which is preliminary data.</text>
</comment>
<dbReference type="PANTHER" id="PTHR23351:SF24">
    <property type="entry name" value="ACTIVATING TRANSCRIPTION FACTOR 3-RELATED"/>
    <property type="match status" value="1"/>
</dbReference>
<dbReference type="PROSITE" id="PS00036">
    <property type="entry name" value="BZIP_BASIC"/>
    <property type="match status" value="1"/>
</dbReference>
<keyword evidence="3" id="KW-0804">Transcription</keyword>
<evidence type="ECO:0000256" key="1">
    <source>
        <dbReference type="ARBA" id="ARBA00023015"/>
    </source>
</evidence>
<dbReference type="EMBL" id="JAFIMR010000005">
    <property type="protein sequence ID" value="KAI1878945.1"/>
    <property type="molecule type" value="Genomic_DNA"/>
</dbReference>
<feature type="region of interest" description="Disordered" evidence="4">
    <location>
        <begin position="165"/>
        <end position="217"/>
    </location>
</feature>
<reference evidence="6" key="1">
    <citation type="submission" date="2021-03" db="EMBL/GenBank/DDBJ databases">
        <title>Revisited historic fungal species revealed as producer of novel bioactive compounds through whole genome sequencing and comparative genomics.</title>
        <authorList>
            <person name="Vignolle G.A."/>
            <person name="Hochenegger N."/>
            <person name="Mach R.L."/>
            <person name="Mach-Aigner A.R."/>
            <person name="Javad Rahimi M."/>
            <person name="Salim K.A."/>
            <person name="Chan C.M."/>
            <person name="Lim L.B.L."/>
            <person name="Cai F."/>
            <person name="Druzhinina I.S."/>
            <person name="U'Ren J.M."/>
            <person name="Derntl C."/>
        </authorList>
    </citation>
    <scope>NUCLEOTIDE SEQUENCE</scope>
    <source>
        <strain evidence="6">TUCIM 5799</strain>
    </source>
</reference>
<dbReference type="InterPro" id="IPR046347">
    <property type="entry name" value="bZIP_sf"/>
</dbReference>
<organism evidence="6 7">
    <name type="scientific">Neoarthrinium moseri</name>
    <dbReference type="NCBI Taxonomy" id="1658444"/>
    <lineage>
        <taxon>Eukaryota</taxon>
        <taxon>Fungi</taxon>
        <taxon>Dikarya</taxon>
        <taxon>Ascomycota</taxon>
        <taxon>Pezizomycotina</taxon>
        <taxon>Sordariomycetes</taxon>
        <taxon>Xylariomycetidae</taxon>
        <taxon>Amphisphaeriales</taxon>
        <taxon>Apiosporaceae</taxon>
        <taxon>Neoarthrinium</taxon>
    </lineage>
</organism>
<dbReference type="PANTHER" id="PTHR23351">
    <property type="entry name" value="FOS TRANSCRIPTION FACTOR-RELATED"/>
    <property type="match status" value="1"/>
</dbReference>
<evidence type="ECO:0000313" key="7">
    <source>
        <dbReference type="Proteomes" id="UP000829685"/>
    </source>
</evidence>
<dbReference type="AlphaFoldDB" id="A0A9P9WU25"/>
<keyword evidence="1" id="KW-0805">Transcription regulation</keyword>
<feature type="compositionally biased region" description="Polar residues" evidence="4">
    <location>
        <begin position="53"/>
        <end position="73"/>
    </location>
</feature>
<evidence type="ECO:0000256" key="4">
    <source>
        <dbReference type="SAM" id="MobiDB-lite"/>
    </source>
</evidence>
<evidence type="ECO:0000313" key="6">
    <source>
        <dbReference type="EMBL" id="KAI1878945.1"/>
    </source>
</evidence>
<dbReference type="SMART" id="SM00338">
    <property type="entry name" value="BRLZ"/>
    <property type="match status" value="1"/>
</dbReference>
<proteinExistence type="predicted"/>
<dbReference type="InterPro" id="IPR004827">
    <property type="entry name" value="bZIP"/>
</dbReference>
<dbReference type="Proteomes" id="UP000829685">
    <property type="component" value="Unassembled WGS sequence"/>
</dbReference>
<dbReference type="InterPro" id="IPR000837">
    <property type="entry name" value="AP-1"/>
</dbReference>
<dbReference type="CDD" id="cd14687">
    <property type="entry name" value="bZIP_ATF2"/>
    <property type="match status" value="1"/>
</dbReference>
<dbReference type="Gene3D" id="1.20.5.170">
    <property type="match status" value="1"/>
</dbReference>
<keyword evidence="2" id="KW-0238">DNA-binding</keyword>
<dbReference type="GO" id="GO:0003700">
    <property type="term" value="F:DNA-binding transcription factor activity"/>
    <property type="evidence" value="ECO:0007669"/>
    <property type="project" value="InterPro"/>
</dbReference>
<dbReference type="Pfam" id="PF00170">
    <property type="entry name" value="bZIP_1"/>
    <property type="match status" value="1"/>
</dbReference>
<sequence>MLSMNQSQFGGMGYIDPMFDQPFMSQSGNYAPMDDPHDFLFTDPLSVDLDSGSALSSPTDITPSNNRIAQSVDSENKHQPFKQPPVESRHHNRRSPRSISVESQIMQPKASNFDLSNVSTLPRGIEEKHSPGTHGRGFDLAESRHVKARRTSRKGSIVIANTMVSPVSMQSEASDETKNNSTEPSEPPAGHTTKHDIHREKNRIAAGRCREKSKKQVDELRTRERELSVQKACLSTSVAELKDEVLALKYEILRHGNCECPYIQRYLSQAAESI</sequence>
<dbReference type="SUPFAM" id="SSF57959">
    <property type="entry name" value="Leucine zipper domain"/>
    <property type="match status" value="1"/>
</dbReference>
<evidence type="ECO:0000259" key="5">
    <source>
        <dbReference type="PROSITE" id="PS50217"/>
    </source>
</evidence>
<evidence type="ECO:0000256" key="2">
    <source>
        <dbReference type="ARBA" id="ARBA00023125"/>
    </source>
</evidence>